<sequence>MDILGQEEKWSLAVEAAGNQAGGQEAECGLPAAILDIVSDGKTAVRLYRQEDAAGKVVCEVYTTASEEPLILTAENAAKVRSLRLVWLNYRIELWADGRLADEEWPAGSCLTRSGVWDARLICSEEMVRARLEKGAQKTAEEPGEIADIRYWAPEPGRHNVGDCMPFSDGDTFHLFYLKDRHQHKAKWGKGAHQFAHISTRDMVHWKQHPVAVEITHQWEGSICTGSVIRAKGKYYAFYAVRMMDGSGARLSWAVSDDCIHFTKSEQYFTLQPPYETVSARDPEVFAGADGSYHMLVTTDFEDAQVRERNGCLAHLVSDDLENWRQEKPFLVPGYTDQPECSDYFEWNGWYYLIFSNYGTAKYRYSRTPFGPWICPEQEILDGLLYRVPKTAAFGNRRIAAGFLCIHPEGESYAGNLILREVVQRADGTLGTCPVKELRWEESRLQETVMLESGESGGYAQKRLPISGNSVKIEAKPEESCGNYGLILQAGDKAAWEIRVEPGLDAVGIYPAHSNLYYCPSKKILTQMKGLAGGCLLEISLKGDILDLCVNGERTLICRLQKGYADGESVSWSGFVKDGKVLFA</sequence>
<evidence type="ECO:0000256" key="4">
    <source>
        <dbReference type="ARBA" id="ARBA00023295"/>
    </source>
</evidence>
<evidence type="ECO:0000256" key="3">
    <source>
        <dbReference type="ARBA" id="ARBA00022801"/>
    </source>
</evidence>
<reference evidence="6" key="2">
    <citation type="submission" date="2021-04" db="EMBL/GenBank/DDBJ databases">
        <authorList>
            <person name="Gilroy R."/>
        </authorList>
    </citation>
    <scope>NUCLEOTIDE SEQUENCE</scope>
    <source>
        <strain evidence="6">ChiSxjej3B15-24422</strain>
    </source>
</reference>
<dbReference type="EMBL" id="DXDD01000055">
    <property type="protein sequence ID" value="HIY59911.1"/>
    <property type="molecule type" value="Genomic_DNA"/>
</dbReference>
<evidence type="ECO:0000313" key="6">
    <source>
        <dbReference type="EMBL" id="HIY59911.1"/>
    </source>
</evidence>
<accession>A0A9D1YNH1</accession>
<dbReference type="GO" id="GO:0004564">
    <property type="term" value="F:beta-fructofuranosidase activity"/>
    <property type="evidence" value="ECO:0007669"/>
    <property type="project" value="UniProtKB-EC"/>
</dbReference>
<gene>
    <name evidence="6" type="ORF">H9831_04415</name>
</gene>
<evidence type="ECO:0000256" key="1">
    <source>
        <dbReference type="ARBA" id="ARBA00009902"/>
    </source>
</evidence>
<dbReference type="Pfam" id="PF00251">
    <property type="entry name" value="Glyco_hydro_32N"/>
    <property type="match status" value="1"/>
</dbReference>
<dbReference type="InterPro" id="IPR023296">
    <property type="entry name" value="Glyco_hydro_beta-prop_sf"/>
</dbReference>
<dbReference type="InterPro" id="IPR013148">
    <property type="entry name" value="Glyco_hydro_32_N"/>
</dbReference>
<proteinExistence type="inferred from homology"/>
<keyword evidence="3" id="KW-0378">Hydrolase</keyword>
<dbReference type="GO" id="GO:0005975">
    <property type="term" value="P:carbohydrate metabolic process"/>
    <property type="evidence" value="ECO:0007669"/>
    <property type="project" value="InterPro"/>
</dbReference>
<reference evidence="6" key="1">
    <citation type="journal article" date="2021" name="PeerJ">
        <title>Extensive microbial diversity within the chicken gut microbiome revealed by metagenomics and culture.</title>
        <authorList>
            <person name="Gilroy R."/>
            <person name="Ravi A."/>
            <person name="Getino M."/>
            <person name="Pursley I."/>
            <person name="Horton D.L."/>
            <person name="Alikhan N.F."/>
            <person name="Baker D."/>
            <person name="Gharbi K."/>
            <person name="Hall N."/>
            <person name="Watson M."/>
            <person name="Adriaenssens E.M."/>
            <person name="Foster-Nyarko E."/>
            <person name="Jarju S."/>
            <person name="Secka A."/>
            <person name="Antonio M."/>
            <person name="Oren A."/>
            <person name="Chaudhuri R.R."/>
            <person name="La Ragione R."/>
            <person name="Hildebrand F."/>
            <person name="Pallen M.J."/>
        </authorList>
    </citation>
    <scope>NUCLEOTIDE SEQUENCE</scope>
    <source>
        <strain evidence="6">ChiSxjej3B15-24422</strain>
    </source>
</reference>
<dbReference type="InterPro" id="IPR001362">
    <property type="entry name" value="Glyco_hydro_32"/>
</dbReference>
<feature type="domain" description="Glycosyl hydrolase family 32 N-terminal" evidence="5">
    <location>
        <begin position="170"/>
        <end position="358"/>
    </location>
</feature>
<dbReference type="AlphaFoldDB" id="A0A9D1YNH1"/>
<keyword evidence="4" id="KW-0326">Glycosidase</keyword>
<dbReference type="PANTHER" id="PTHR43101">
    <property type="entry name" value="BETA-FRUCTOSIDASE"/>
    <property type="match status" value="1"/>
</dbReference>
<dbReference type="SUPFAM" id="SSF75005">
    <property type="entry name" value="Arabinanase/levansucrase/invertase"/>
    <property type="match status" value="1"/>
</dbReference>
<dbReference type="InterPro" id="IPR051214">
    <property type="entry name" value="GH32_Enzymes"/>
</dbReference>
<protein>
    <recommendedName>
        <fullName evidence="2">beta-fructofuranosidase</fullName>
        <ecNumber evidence="2">3.2.1.26</ecNumber>
    </recommendedName>
</protein>
<comment type="similarity">
    <text evidence="1">Belongs to the glycosyl hydrolase 32 family.</text>
</comment>
<dbReference type="PANTHER" id="PTHR43101:SF1">
    <property type="entry name" value="BETA-FRUCTOSIDASE"/>
    <property type="match status" value="1"/>
</dbReference>
<name>A0A9D1YNH1_9FIRM</name>
<dbReference type="Gene3D" id="2.115.10.20">
    <property type="entry name" value="Glycosyl hydrolase domain, family 43"/>
    <property type="match status" value="1"/>
</dbReference>
<evidence type="ECO:0000313" key="7">
    <source>
        <dbReference type="Proteomes" id="UP000824007"/>
    </source>
</evidence>
<evidence type="ECO:0000256" key="2">
    <source>
        <dbReference type="ARBA" id="ARBA00012758"/>
    </source>
</evidence>
<dbReference type="CDD" id="cd08995">
    <property type="entry name" value="GH32_EcAec43-like"/>
    <property type="match status" value="1"/>
</dbReference>
<comment type="caution">
    <text evidence="6">The sequence shown here is derived from an EMBL/GenBank/DDBJ whole genome shotgun (WGS) entry which is preliminary data.</text>
</comment>
<dbReference type="SMART" id="SM00640">
    <property type="entry name" value="Glyco_32"/>
    <property type="match status" value="1"/>
</dbReference>
<organism evidence="6 7">
    <name type="scientific">Candidatus Eisenbergiella pullistercoris</name>
    <dbReference type="NCBI Taxonomy" id="2838555"/>
    <lineage>
        <taxon>Bacteria</taxon>
        <taxon>Bacillati</taxon>
        <taxon>Bacillota</taxon>
        <taxon>Clostridia</taxon>
        <taxon>Lachnospirales</taxon>
        <taxon>Lachnospiraceae</taxon>
        <taxon>Eisenbergiella</taxon>
    </lineage>
</organism>
<dbReference type="Proteomes" id="UP000824007">
    <property type="component" value="Unassembled WGS sequence"/>
</dbReference>
<dbReference type="EC" id="3.2.1.26" evidence="2"/>
<evidence type="ECO:0000259" key="5">
    <source>
        <dbReference type="Pfam" id="PF00251"/>
    </source>
</evidence>